<accession>A0A0V0GH74</accession>
<sequence length="72" mass="8672">MPNLTKEDTSFLMNTLHYWFPCLHLLLIPYSRQVWALLRNIRCSSCFRNDKTSISSSLRIVFSYMWLWSIIL</sequence>
<protein>
    <submittedName>
        <fullName evidence="2">Putative ovule protein</fullName>
    </submittedName>
</protein>
<evidence type="ECO:0000313" key="2">
    <source>
        <dbReference type="EMBL" id="JAP07242.1"/>
    </source>
</evidence>
<keyword evidence="1" id="KW-0812">Transmembrane</keyword>
<keyword evidence="1" id="KW-0472">Membrane</keyword>
<organism evidence="2">
    <name type="scientific">Solanum chacoense</name>
    <name type="common">Chaco potato</name>
    <dbReference type="NCBI Taxonomy" id="4108"/>
    <lineage>
        <taxon>Eukaryota</taxon>
        <taxon>Viridiplantae</taxon>
        <taxon>Streptophyta</taxon>
        <taxon>Embryophyta</taxon>
        <taxon>Tracheophyta</taxon>
        <taxon>Spermatophyta</taxon>
        <taxon>Magnoliopsida</taxon>
        <taxon>eudicotyledons</taxon>
        <taxon>Gunneridae</taxon>
        <taxon>Pentapetalae</taxon>
        <taxon>asterids</taxon>
        <taxon>lamiids</taxon>
        <taxon>Solanales</taxon>
        <taxon>Solanaceae</taxon>
        <taxon>Solanoideae</taxon>
        <taxon>Solaneae</taxon>
        <taxon>Solanum</taxon>
    </lineage>
</organism>
<reference evidence="2" key="1">
    <citation type="submission" date="2015-12" db="EMBL/GenBank/DDBJ databases">
        <title>Gene expression during late stages of embryo sac development: a critical building block for successful pollen-pistil interactions.</title>
        <authorList>
            <person name="Liu Y."/>
            <person name="Joly V."/>
            <person name="Sabar M."/>
            <person name="Matton D.P."/>
        </authorList>
    </citation>
    <scope>NUCLEOTIDE SEQUENCE</scope>
</reference>
<feature type="transmembrane region" description="Helical" evidence="1">
    <location>
        <begin position="12"/>
        <end position="31"/>
    </location>
</feature>
<dbReference type="EMBL" id="GEDG01039163">
    <property type="protein sequence ID" value="JAP07242.1"/>
    <property type="molecule type" value="Transcribed_RNA"/>
</dbReference>
<keyword evidence="1" id="KW-1133">Transmembrane helix</keyword>
<evidence type="ECO:0000256" key="1">
    <source>
        <dbReference type="SAM" id="Phobius"/>
    </source>
</evidence>
<proteinExistence type="predicted"/>
<name>A0A0V0GH74_SOLCH</name>
<dbReference type="AlphaFoldDB" id="A0A0V0GH74"/>